<proteinExistence type="predicted"/>
<reference evidence="2" key="1">
    <citation type="journal article" date="2024" name="Front. Bioeng. Biotechnol.">
        <title>Genome-scale model development and genomic sequencing of the oleaginous clade Lipomyces.</title>
        <authorList>
            <person name="Czajka J.J."/>
            <person name="Han Y."/>
            <person name="Kim J."/>
            <person name="Mondo S.J."/>
            <person name="Hofstad B.A."/>
            <person name="Robles A."/>
            <person name="Haridas S."/>
            <person name="Riley R."/>
            <person name="LaButti K."/>
            <person name="Pangilinan J."/>
            <person name="Andreopoulos W."/>
            <person name="Lipzen A."/>
            <person name="Yan J."/>
            <person name="Wang M."/>
            <person name="Ng V."/>
            <person name="Grigoriev I.V."/>
            <person name="Spatafora J.W."/>
            <person name="Magnuson J.K."/>
            <person name="Baker S.E."/>
            <person name="Pomraning K.R."/>
        </authorList>
    </citation>
    <scope>NUCLEOTIDE SEQUENCE [LARGE SCALE GENOMIC DNA]</scope>
    <source>
        <strain evidence="2">CBS 10300</strain>
    </source>
</reference>
<dbReference type="EMBL" id="MU970056">
    <property type="protein sequence ID" value="KAK9323897.1"/>
    <property type="molecule type" value="Genomic_DNA"/>
</dbReference>
<keyword evidence="2" id="KW-1185">Reference proteome</keyword>
<evidence type="ECO:0000313" key="1">
    <source>
        <dbReference type="EMBL" id="KAK9323897.1"/>
    </source>
</evidence>
<gene>
    <name evidence="1" type="ORF">V1517DRAFT_257257</name>
</gene>
<sequence>MTIFRVSSLRAFVTGATVTRAAPWSVPSVAPPSDIQIEFKIEPLPRPGESIEHKRARLLYQSRKRGILETDLLLSRFAKTYLDSFNAEQLEEYDRFLDEYDWDIYYWVTDNPQRTVPEKWQASEIFKLLKAQVQFQGKEILRMPDL</sequence>
<evidence type="ECO:0000313" key="2">
    <source>
        <dbReference type="Proteomes" id="UP001489719"/>
    </source>
</evidence>
<comment type="caution">
    <text evidence="1">The sequence shown here is derived from an EMBL/GenBank/DDBJ whole genome shotgun (WGS) entry which is preliminary data.</text>
</comment>
<accession>A0ACC3TRX4</accession>
<protein>
    <submittedName>
        <fullName evidence="1">Flavinator of succinate dehydrogenase-domain-containing protein</fullName>
    </submittedName>
</protein>
<name>A0ACC3TRX4_9ASCO</name>
<organism evidence="1 2">
    <name type="scientific">Lipomyces orientalis</name>
    <dbReference type="NCBI Taxonomy" id="1233043"/>
    <lineage>
        <taxon>Eukaryota</taxon>
        <taxon>Fungi</taxon>
        <taxon>Dikarya</taxon>
        <taxon>Ascomycota</taxon>
        <taxon>Saccharomycotina</taxon>
        <taxon>Lipomycetes</taxon>
        <taxon>Lipomycetales</taxon>
        <taxon>Lipomycetaceae</taxon>
        <taxon>Lipomyces</taxon>
    </lineage>
</organism>
<dbReference type="Proteomes" id="UP001489719">
    <property type="component" value="Unassembled WGS sequence"/>
</dbReference>